<evidence type="ECO:0000313" key="2">
    <source>
        <dbReference type="EMBL" id="CAG8537913.1"/>
    </source>
</evidence>
<sequence>MSQIRNEILYTYSNKEIEDNELYYIDNESDIQVSDNEDEINFRNNINNNNKVNIENKTNNDKGQNFEEQR</sequence>
<feature type="compositionally biased region" description="Basic and acidic residues" evidence="1">
    <location>
        <begin position="58"/>
        <end position="70"/>
    </location>
</feature>
<accession>A0A9N9FJQ9</accession>
<proteinExistence type="predicted"/>
<feature type="region of interest" description="Disordered" evidence="1">
    <location>
        <begin position="49"/>
        <end position="70"/>
    </location>
</feature>
<dbReference type="Proteomes" id="UP000789706">
    <property type="component" value="Unassembled WGS sequence"/>
</dbReference>
<comment type="caution">
    <text evidence="2">The sequence shown here is derived from an EMBL/GenBank/DDBJ whole genome shotgun (WGS) entry which is preliminary data.</text>
</comment>
<evidence type="ECO:0000313" key="3">
    <source>
        <dbReference type="Proteomes" id="UP000789706"/>
    </source>
</evidence>
<evidence type="ECO:0000256" key="1">
    <source>
        <dbReference type="SAM" id="MobiDB-lite"/>
    </source>
</evidence>
<gene>
    <name evidence="2" type="ORF">DEBURN_LOCUS6464</name>
</gene>
<protein>
    <submittedName>
        <fullName evidence="2">4067_t:CDS:1</fullName>
    </submittedName>
</protein>
<name>A0A9N9FJQ9_9GLOM</name>
<dbReference type="AlphaFoldDB" id="A0A9N9FJQ9"/>
<reference evidence="2" key="1">
    <citation type="submission" date="2021-06" db="EMBL/GenBank/DDBJ databases">
        <authorList>
            <person name="Kallberg Y."/>
            <person name="Tangrot J."/>
            <person name="Rosling A."/>
        </authorList>
    </citation>
    <scope>NUCLEOTIDE SEQUENCE</scope>
    <source>
        <strain evidence="2">AZ414A</strain>
    </source>
</reference>
<dbReference type="EMBL" id="CAJVPK010000668">
    <property type="protein sequence ID" value="CAG8537913.1"/>
    <property type="molecule type" value="Genomic_DNA"/>
</dbReference>
<keyword evidence="3" id="KW-1185">Reference proteome</keyword>
<organism evidence="2 3">
    <name type="scientific">Diversispora eburnea</name>
    <dbReference type="NCBI Taxonomy" id="1213867"/>
    <lineage>
        <taxon>Eukaryota</taxon>
        <taxon>Fungi</taxon>
        <taxon>Fungi incertae sedis</taxon>
        <taxon>Mucoromycota</taxon>
        <taxon>Glomeromycotina</taxon>
        <taxon>Glomeromycetes</taxon>
        <taxon>Diversisporales</taxon>
        <taxon>Diversisporaceae</taxon>
        <taxon>Diversispora</taxon>
    </lineage>
</organism>